<protein>
    <submittedName>
        <fullName evidence="2">GL27091</fullName>
    </submittedName>
</protein>
<keyword evidence="3" id="KW-1185">Reference proteome</keyword>
<dbReference type="STRING" id="7234.B4HAL8"/>
<reference evidence="2 3" key="1">
    <citation type="journal article" date="2007" name="Nature">
        <title>Evolution of genes and genomes on the Drosophila phylogeny.</title>
        <authorList>
            <consortium name="Drosophila 12 Genomes Consortium"/>
            <person name="Clark A.G."/>
            <person name="Eisen M.B."/>
            <person name="Smith D.R."/>
            <person name="Bergman C.M."/>
            <person name="Oliver B."/>
            <person name="Markow T.A."/>
            <person name="Kaufman T.C."/>
            <person name="Kellis M."/>
            <person name="Gelbart W."/>
            <person name="Iyer V.N."/>
            <person name="Pollard D.A."/>
            <person name="Sackton T.B."/>
            <person name="Larracuente A.M."/>
            <person name="Singh N.D."/>
            <person name="Abad J.P."/>
            <person name="Abt D.N."/>
            <person name="Adryan B."/>
            <person name="Aguade M."/>
            <person name="Akashi H."/>
            <person name="Anderson W.W."/>
            <person name="Aquadro C.F."/>
            <person name="Ardell D.H."/>
            <person name="Arguello R."/>
            <person name="Artieri C.G."/>
            <person name="Barbash D.A."/>
            <person name="Barker D."/>
            <person name="Barsanti P."/>
            <person name="Batterham P."/>
            <person name="Batzoglou S."/>
            <person name="Begun D."/>
            <person name="Bhutkar A."/>
            <person name="Blanco E."/>
            <person name="Bosak S.A."/>
            <person name="Bradley R.K."/>
            <person name="Brand A.D."/>
            <person name="Brent M.R."/>
            <person name="Brooks A.N."/>
            <person name="Brown R.H."/>
            <person name="Butlin R.K."/>
            <person name="Caggese C."/>
            <person name="Calvi B.R."/>
            <person name="Bernardo de Carvalho A."/>
            <person name="Caspi A."/>
            <person name="Castrezana S."/>
            <person name="Celniker S.E."/>
            <person name="Chang J.L."/>
            <person name="Chapple C."/>
            <person name="Chatterji S."/>
            <person name="Chinwalla A."/>
            <person name="Civetta A."/>
            <person name="Clifton S.W."/>
            <person name="Comeron J.M."/>
            <person name="Costello J.C."/>
            <person name="Coyne J.A."/>
            <person name="Daub J."/>
            <person name="David R.G."/>
            <person name="Delcher A.L."/>
            <person name="Delehaunty K."/>
            <person name="Do C.B."/>
            <person name="Ebling H."/>
            <person name="Edwards K."/>
            <person name="Eickbush T."/>
            <person name="Evans J.D."/>
            <person name="Filipski A."/>
            <person name="Findeiss S."/>
            <person name="Freyhult E."/>
            <person name="Fulton L."/>
            <person name="Fulton R."/>
            <person name="Garcia A.C."/>
            <person name="Gardiner A."/>
            <person name="Garfield D.A."/>
            <person name="Garvin B.E."/>
            <person name="Gibson G."/>
            <person name="Gilbert D."/>
            <person name="Gnerre S."/>
            <person name="Godfrey J."/>
            <person name="Good R."/>
            <person name="Gotea V."/>
            <person name="Gravely B."/>
            <person name="Greenberg A.J."/>
            <person name="Griffiths-Jones S."/>
            <person name="Gross S."/>
            <person name="Guigo R."/>
            <person name="Gustafson E.A."/>
            <person name="Haerty W."/>
            <person name="Hahn M.W."/>
            <person name="Halligan D.L."/>
            <person name="Halpern A.L."/>
            <person name="Halter G.M."/>
            <person name="Han M.V."/>
            <person name="Heger A."/>
            <person name="Hillier L."/>
            <person name="Hinrichs A.S."/>
            <person name="Holmes I."/>
            <person name="Hoskins R.A."/>
            <person name="Hubisz M.J."/>
            <person name="Hultmark D."/>
            <person name="Huntley M.A."/>
            <person name="Jaffe D.B."/>
            <person name="Jagadeeshan S."/>
            <person name="Jeck W.R."/>
            <person name="Johnson J."/>
            <person name="Jones C.D."/>
            <person name="Jordan W.C."/>
            <person name="Karpen G.H."/>
            <person name="Kataoka E."/>
            <person name="Keightley P.D."/>
            <person name="Kheradpour P."/>
            <person name="Kirkness E.F."/>
            <person name="Koerich L.B."/>
            <person name="Kristiansen K."/>
            <person name="Kudrna D."/>
            <person name="Kulathinal R.J."/>
            <person name="Kumar S."/>
            <person name="Kwok R."/>
            <person name="Lander E."/>
            <person name="Langley C.H."/>
            <person name="Lapoint R."/>
            <person name="Lazzaro B.P."/>
            <person name="Lee S.J."/>
            <person name="Levesque L."/>
            <person name="Li R."/>
            <person name="Lin C.F."/>
            <person name="Lin M.F."/>
            <person name="Lindblad-Toh K."/>
            <person name="Llopart A."/>
            <person name="Long M."/>
            <person name="Low L."/>
            <person name="Lozovsky E."/>
            <person name="Lu J."/>
            <person name="Luo M."/>
            <person name="Machado C.A."/>
            <person name="Makalowski W."/>
            <person name="Marzo M."/>
            <person name="Matsuda M."/>
            <person name="Matzkin L."/>
            <person name="McAllister B."/>
            <person name="McBride C.S."/>
            <person name="McKernan B."/>
            <person name="McKernan K."/>
            <person name="Mendez-Lago M."/>
            <person name="Minx P."/>
            <person name="Mollenhauer M.U."/>
            <person name="Montooth K."/>
            <person name="Mount S.M."/>
            <person name="Mu X."/>
            <person name="Myers E."/>
            <person name="Negre B."/>
            <person name="Newfeld S."/>
            <person name="Nielsen R."/>
            <person name="Noor M.A."/>
            <person name="O'Grady P."/>
            <person name="Pachter L."/>
            <person name="Papaceit M."/>
            <person name="Parisi M.J."/>
            <person name="Parisi M."/>
            <person name="Parts L."/>
            <person name="Pedersen J.S."/>
            <person name="Pesole G."/>
            <person name="Phillippy A.M."/>
            <person name="Ponting C.P."/>
            <person name="Pop M."/>
            <person name="Porcelli D."/>
            <person name="Powell J.R."/>
            <person name="Prohaska S."/>
            <person name="Pruitt K."/>
            <person name="Puig M."/>
            <person name="Quesneville H."/>
            <person name="Ram K.R."/>
            <person name="Rand D."/>
            <person name="Rasmussen M.D."/>
            <person name="Reed L.K."/>
            <person name="Reenan R."/>
            <person name="Reily A."/>
            <person name="Remington K.A."/>
            <person name="Rieger T.T."/>
            <person name="Ritchie M.G."/>
            <person name="Robin C."/>
            <person name="Rogers Y.H."/>
            <person name="Rohde C."/>
            <person name="Rozas J."/>
            <person name="Rubenfield M.J."/>
            <person name="Ruiz A."/>
            <person name="Russo S."/>
            <person name="Salzberg S.L."/>
            <person name="Sanchez-Gracia A."/>
            <person name="Saranga D.J."/>
            <person name="Sato H."/>
            <person name="Schaeffer S.W."/>
            <person name="Schatz M.C."/>
            <person name="Schlenke T."/>
            <person name="Schwartz R."/>
            <person name="Segarra C."/>
            <person name="Singh R.S."/>
            <person name="Sirot L."/>
            <person name="Sirota M."/>
            <person name="Sisneros N.B."/>
            <person name="Smith C.D."/>
            <person name="Smith T.F."/>
            <person name="Spieth J."/>
            <person name="Stage D.E."/>
            <person name="Stark A."/>
            <person name="Stephan W."/>
            <person name="Strausberg R.L."/>
            <person name="Strempel S."/>
            <person name="Sturgill D."/>
            <person name="Sutton G."/>
            <person name="Sutton G.G."/>
            <person name="Tao W."/>
            <person name="Teichmann S."/>
            <person name="Tobari Y.N."/>
            <person name="Tomimura Y."/>
            <person name="Tsolas J.M."/>
            <person name="Valente V.L."/>
            <person name="Venter E."/>
            <person name="Venter J.C."/>
            <person name="Vicario S."/>
            <person name="Vieira F.G."/>
            <person name="Vilella A.J."/>
            <person name="Villasante A."/>
            <person name="Walenz B."/>
            <person name="Wang J."/>
            <person name="Wasserman M."/>
            <person name="Watts T."/>
            <person name="Wilson D."/>
            <person name="Wilson R.K."/>
            <person name="Wing R.A."/>
            <person name="Wolfner M.F."/>
            <person name="Wong A."/>
            <person name="Wong G.K."/>
            <person name="Wu C.I."/>
            <person name="Wu G."/>
            <person name="Yamamoto D."/>
            <person name="Yang H.P."/>
            <person name="Yang S.P."/>
            <person name="Yorke J.A."/>
            <person name="Yoshida K."/>
            <person name="Zdobnov E."/>
            <person name="Zhang P."/>
            <person name="Zhang Y."/>
            <person name="Zimin A.V."/>
            <person name="Baldwin J."/>
            <person name="Abdouelleil A."/>
            <person name="Abdulkadir J."/>
            <person name="Abebe A."/>
            <person name="Abera B."/>
            <person name="Abreu J."/>
            <person name="Acer S.C."/>
            <person name="Aftuck L."/>
            <person name="Alexander A."/>
            <person name="An P."/>
            <person name="Anderson E."/>
            <person name="Anderson S."/>
            <person name="Arachi H."/>
            <person name="Azer M."/>
            <person name="Bachantsang P."/>
            <person name="Barry A."/>
            <person name="Bayul T."/>
            <person name="Berlin A."/>
            <person name="Bessette D."/>
            <person name="Bloom T."/>
            <person name="Blye J."/>
            <person name="Boguslavskiy L."/>
            <person name="Bonnet C."/>
            <person name="Boukhgalter B."/>
            <person name="Bourzgui I."/>
            <person name="Brown A."/>
            <person name="Cahill P."/>
            <person name="Channer S."/>
            <person name="Cheshatsang Y."/>
            <person name="Chuda L."/>
            <person name="Citroen M."/>
            <person name="Collymore A."/>
            <person name="Cooke P."/>
            <person name="Costello M."/>
            <person name="D'Aco K."/>
            <person name="Daza R."/>
            <person name="De Haan G."/>
            <person name="DeGray S."/>
            <person name="DeMaso C."/>
            <person name="Dhargay N."/>
            <person name="Dooley K."/>
            <person name="Dooley E."/>
            <person name="Doricent M."/>
            <person name="Dorje P."/>
            <person name="Dorjee K."/>
            <person name="Dupes A."/>
            <person name="Elong R."/>
            <person name="Falk J."/>
            <person name="Farina A."/>
            <person name="Faro S."/>
            <person name="Ferguson D."/>
            <person name="Fisher S."/>
            <person name="Foley C.D."/>
            <person name="Franke A."/>
            <person name="Friedrich D."/>
            <person name="Gadbois L."/>
            <person name="Gearin G."/>
            <person name="Gearin C.R."/>
            <person name="Giannoukos G."/>
            <person name="Goode T."/>
            <person name="Graham J."/>
            <person name="Grandbois E."/>
            <person name="Grewal S."/>
            <person name="Gyaltsen K."/>
            <person name="Hafez N."/>
            <person name="Hagos B."/>
            <person name="Hall J."/>
            <person name="Henson C."/>
            <person name="Hollinger A."/>
            <person name="Honan T."/>
            <person name="Huard M.D."/>
            <person name="Hughes L."/>
            <person name="Hurhula B."/>
            <person name="Husby M.E."/>
            <person name="Kamat A."/>
            <person name="Kanga B."/>
            <person name="Kashin S."/>
            <person name="Khazanovich D."/>
            <person name="Kisner P."/>
            <person name="Lance K."/>
            <person name="Lara M."/>
            <person name="Lee W."/>
            <person name="Lennon N."/>
            <person name="Letendre F."/>
            <person name="LeVine R."/>
            <person name="Lipovsky A."/>
            <person name="Liu X."/>
            <person name="Liu J."/>
            <person name="Liu S."/>
            <person name="Lokyitsang T."/>
            <person name="Lokyitsang Y."/>
            <person name="Lubonja R."/>
            <person name="Lui A."/>
            <person name="MacDonald P."/>
            <person name="Magnisalis V."/>
            <person name="Maru K."/>
            <person name="Matthews C."/>
            <person name="McCusker W."/>
            <person name="McDonough S."/>
            <person name="Mehta T."/>
            <person name="Meldrim J."/>
            <person name="Meneus L."/>
            <person name="Mihai O."/>
            <person name="Mihalev A."/>
            <person name="Mihova T."/>
            <person name="Mittelman R."/>
            <person name="Mlenga V."/>
            <person name="Montmayeur A."/>
            <person name="Mulrain L."/>
            <person name="Navidi A."/>
            <person name="Naylor J."/>
            <person name="Negash T."/>
            <person name="Nguyen T."/>
            <person name="Nguyen N."/>
            <person name="Nicol R."/>
            <person name="Norbu C."/>
            <person name="Norbu N."/>
            <person name="Novod N."/>
            <person name="O'Neill B."/>
            <person name="Osman S."/>
            <person name="Markiewicz E."/>
            <person name="Oyono O.L."/>
            <person name="Patti C."/>
            <person name="Phunkhang P."/>
            <person name="Pierre F."/>
            <person name="Priest M."/>
            <person name="Raghuraman S."/>
            <person name="Rege F."/>
            <person name="Reyes R."/>
            <person name="Rise C."/>
            <person name="Rogov P."/>
            <person name="Ross K."/>
            <person name="Ryan E."/>
            <person name="Settipalli S."/>
            <person name="Shea T."/>
            <person name="Sherpa N."/>
            <person name="Shi L."/>
            <person name="Shih D."/>
            <person name="Sparrow T."/>
            <person name="Spaulding J."/>
            <person name="Stalker J."/>
            <person name="Stange-Thomann N."/>
            <person name="Stavropoulos S."/>
            <person name="Stone C."/>
            <person name="Strader C."/>
            <person name="Tesfaye S."/>
            <person name="Thomson T."/>
            <person name="Thoulutsang Y."/>
            <person name="Thoulutsang D."/>
            <person name="Topham K."/>
            <person name="Topping I."/>
            <person name="Tsamla T."/>
            <person name="Vassiliev H."/>
            <person name="Vo A."/>
            <person name="Wangchuk T."/>
            <person name="Wangdi T."/>
            <person name="Weiand M."/>
            <person name="Wilkinson J."/>
            <person name="Wilson A."/>
            <person name="Yadav S."/>
            <person name="Young G."/>
            <person name="Yu Q."/>
            <person name="Zembek L."/>
            <person name="Zhong D."/>
            <person name="Zimmer A."/>
            <person name="Zwirko Z."/>
            <person name="Jaffe D.B."/>
            <person name="Alvarez P."/>
            <person name="Brockman W."/>
            <person name="Butler J."/>
            <person name="Chin C."/>
            <person name="Gnerre S."/>
            <person name="Grabherr M."/>
            <person name="Kleber M."/>
            <person name="Mauceli E."/>
            <person name="MacCallum I."/>
        </authorList>
    </citation>
    <scope>NUCLEOTIDE SEQUENCE [LARGE SCALE GENOMIC DNA]</scope>
    <source>
        <strain evidence="3">MSH-3 / Tucson 14011-0111.49</strain>
    </source>
</reference>
<dbReference type="InterPro" id="IPR036188">
    <property type="entry name" value="FAD/NAD-bd_sf"/>
</dbReference>
<dbReference type="Proteomes" id="UP000008744">
    <property type="component" value="Unassembled WGS sequence"/>
</dbReference>
<dbReference type="OrthoDB" id="269227at2759"/>
<accession>B4HAL8</accession>
<evidence type="ECO:0000313" key="3">
    <source>
        <dbReference type="Proteomes" id="UP000008744"/>
    </source>
</evidence>
<feature type="compositionally biased region" description="Polar residues" evidence="1">
    <location>
        <begin position="43"/>
        <end position="52"/>
    </location>
</feature>
<dbReference type="eggNOG" id="KOG1238">
    <property type="taxonomic scope" value="Eukaryota"/>
</dbReference>
<organism evidence="3">
    <name type="scientific">Drosophila persimilis</name>
    <name type="common">Fruit fly</name>
    <dbReference type="NCBI Taxonomy" id="7234"/>
    <lineage>
        <taxon>Eukaryota</taxon>
        <taxon>Metazoa</taxon>
        <taxon>Ecdysozoa</taxon>
        <taxon>Arthropoda</taxon>
        <taxon>Hexapoda</taxon>
        <taxon>Insecta</taxon>
        <taxon>Pterygota</taxon>
        <taxon>Neoptera</taxon>
        <taxon>Endopterygota</taxon>
        <taxon>Diptera</taxon>
        <taxon>Brachycera</taxon>
        <taxon>Muscomorpha</taxon>
        <taxon>Ephydroidea</taxon>
        <taxon>Drosophilidae</taxon>
        <taxon>Drosophila</taxon>
        <taxon>Sophophora</taxon>
    </lineage>
</organism>
<evidence type="ECO:0000256" key="1">
    <source>
        <dbReference type="SAM" id="MobiDB-lite"/>
    </source>
</evidence>
<name>B4HAL8_DROPE</name>
<sequence>MPASCPTISSGNTNAPVIMIAEKGADLIKEDWLTNPEYKVKRQASTSSTAGRTKSRPAAGDTDEAASSIQGINISSSSSSSSNISSNIIEGSNIVDSSNITYSES</sequence>
<feature type="compositionally biased region" description="Low complexity" evidence="1">
    <location>
        <begin position="67"/>
        <end position="88"/>
    </location>
</feature>
<evidence type="ECO:0000313" key="2">
    <source>
        <dbReference type="EMBL" id="EDW37629.1"/>
    </source>
</evidence>
<dbReference type="Gene3D" id="3.50.50.60">
    <property type="entry name" value="FAD/NAD(P)-binding domain"/>
    <property type="match status" value="1"/>
</dbReference>
<dbReference type="HOGENOM" id="CLU_2239357_0_0_1"/>
<dbReference type="AlphaFoldDB" id="B4HAL8"/>
<feature type="region of interest" description="Disordered" evidence="1">
    <location>
        <begin position="36"/>
        <end position="88"/>
    </location>
</feature>
<dbReference type="EMBL" id="CH479242">
    <property type="protein sequence ID" value="EDW37629.1"/>
    <property type="molecule type" value="Genomic_DNA"/>
</dbReference>
<proteinExistence type="predicted"/>
<gene>
    <name evidence="2" type="primary">Dper\GL27091</name>
    <name evidence="2" type="ORF">Dper_GL27091</name>
</gene>